<accession>A0A8A4U254</accession>
<dbReference type="EMBL" id="CP071793">
    <property type="protein sequence ID" value="QTD52815.1"/>
    <property type="molecule type" value="Genomic_DNA"/>
</dbReference>
<proteinExistence type="inferred from homology"/>
<dbReference type="Gene3D" id="1.10.10.10">
    <property type="entry name" value="Winged helix-like DNA-binding domain superfamily/Winged helix DNA-binding domain"/>
    <property type="match status" value="1"/>
</dbReference>
<comment type="similarity">
    <text evidence="1">Belongs to the sigma-70 factor family. ECF subfamily.</text>
</comment>
<keyword evidence="2" id="KW-0805">Transcription regulation</keyword>
<dbReference type="GO" id="GO:0006352">
    <property type="term" value="P:DNA-templated transcription initiation"/>
    <property type="evidence" value="ECO:0007669"/>
    <property type="project" value="InterPro"/>
</dbReference>
<feature type="domain" description="RNA polymerase sigma factor 70 region 4 type 2" evidence="6">
    <location>
        <begin position="111"/>
        <end position="161"/>
    </location>
</feature>
<evidence type="ECO:0000259" key="5">
    <source>
        <dbReference type="Pfam" id="PF04542"/>
    </source>
</evidence>
<dbReference type="NCBIfam" id="TIGR02937">
    <property type="entry name" value="sigma70-ECF"/>
    <property type="match status" value="1"/>
</dbReference>
<reference evidence="7" key="1">
    <citation type="submission" date="2021-03" db="EMBL/GenBank/DDBJ databases">
        <title>Acanthopleuribacteraceae sp. M133.</title>
        <authorList>
            <person name="Wang G."/>
        </authorList>
    </citation>
    <scope>NUCLEOTIDE SEQUENCE</scope>
    <source>
        <strain evidence="7">M133</strain>
    </source>
</reference>
<feature type="domain" description="RNA polymerase sigma-70 region 2" evidence="5">
    <location>
        <begin position="14"/>
        <end position="79"/>
    </location>
</feature>
<keyword evidence="8" id="KW-1185">Reference proteome</keyword>
<dbReference type="InterPro" id="IPR036388">
    <property type="entry name" value="WH-like_DNA-bd_sf"/>
</dbReference>
<dbReference type="KEGG" id="scor:J3U87_10090"/>
<evidence type="ECO:0000259" key="6">
    <source>
        <dbReference type="Pfam" id="PF08281"/>
    </source>
</evidence>
<dbReference type="RefSeq" id="WP_237382916.1">
    <property type="nucleotide sequence ID" value="NZ_CP071793.1"/>
</dbReference>
<dbReference type="SUPFAM" id="SSF88659">
    <property type="entry name" value="Sigma3 and sigma4 domains of RNA polymerase sigma factors"/>
    <property type="match status" value="1"/>
</dbReference>
<protein>
    <submittedName>
        <fullName evidence="7">Sigma-70 family RNA polymerase sigma factor</fullName>
    </submittedName>
</protein>
<dbReference type="InterPro" id="IPR014284">
    <property type="entry name" value="RNA_pol_sigma-70_dom"/>
</dbReference>
<evidence type="ECO:0000313" key="7">
    <source>
        <dbReference type="EMBL" id="QTD52815.1"/>
    </source>
</evidence>
<dbReference type="GO" id="GO:0003677">
    <property type="term" value="F:DNA binding"/>
    <property type="evidence" value="ECO:0007669"/>
    <property type="project" value="InterPro"/>
</dbReference>
<dbReference type="Proteomes" id="UP000663929">
    <property type="component" value="Chromosome"/>
</dbReference>
<dbReference type="PANTHER" id="PTHR43133:SF45">
    <property type="entry name" value="RNA POLYMERASE ECF-TYPE SIGMA FACTOR"/>
    <property type="match status" value="1"/>
</dbReference>
<gene>
    <name evidence="7" type="ORF">J3U87_10090</name>
</gene>
<evidence type="ECO:0000313" key="8">
    <source>
        <dbReference type="Proteomes" id="UP000663929"/>
    </source>
</evidence>
<dbReference type="CDD" id="cd06171">
    <property type="entry name" value="Sigma70_r4"/>
    <property type="match status" value="1"/>
</dbReference>
<dbReference type="PANTHER" id="PTHR43133">
    <property type="entry name" value="RNA POLYMERASE ECF-TYPE SIGMA FACTO"/>
    <property type="match status" value="1"/>
</dbReference>
<evidence type="ECO:0000256" key="3">
    <source>
        <dbReference type="ARBA" id="ARBA00023082"/>
    </source>
</evidence>
<dbReference type="Gene3D" id="1.10.1740.10">
    <property type="match status" value="1"/>
</dbReference>
<dbReference type="InterPro" id="IPR013249">
    <property type="entry name" value="RNA_pol_sigma70_r4_t2"/>
</dbReference>
<keyword evidence="4" id="KW-0804">Transcription</keyword>
<dbReference type="InterPro" id="IPR007627">
    <property type="entry name" value="RNA_pol_sigma70_r2"/>
</dbReference>
<name>A0A8A4U254_SULCO</name>
<evidence type="ECO:0000256" key="1">
    <source>
        <dbReference type="ARBA" id="ARBA00010641"/>
    </source>
</evidence>
<dbReference type="Pfam" id="PF08281">
    <property type="entry name" value="Sigma70_r4_2"/>
    <property type="match status" value="1"/>
</dbReference>
<sequence>MAGALTQQLQNVLSEYGDLIARVAATYEADPHLREDLLQEIAVAIWRALPSFRNEASLKTFILRIAHNRGASFVGKQMRRPRTITMETEYTDRKPTPESVLIDAQSSKLTRLMTAIQQLPLSQRQIVALSLEGLPYNEIADILGISVSNVGVRLNRAKKALRQHLGVH</sequence>
<dbReference type="InterPro" id="IPR039425">
    <property type="entry name" value="RNA_pol_sigma-70-like"/>
</dbReference>
<organism evidence="7 8">
    <name type="scientific">Sulfidibacter corallicola</name>
    <dbReference type="NCBI Taxonomy" id="2818388"/>
    <lineage>
        <taxon>Bacteria</taxon>
        <taxon>Pseudomonadati</taxon>
        <taxon>Acidobacteriota</taxon>
        <taxon>Holophagae</taxon>
        <taxon>Acanthopleuribacterales</taxon>
        <taxon>Acanthopleuribacteraceae</taxon>
        <taxon>Sulfidibacter</taxon>
    </lineage>
</organism>
<dbReference type="SUPFAM" id="SSF88946">
    <property type="entry name" value="Sigma2 domain of RNA polymerase sigma factors"/>
    <property type="match status" value="1"/>
</dbReference>
<dbReference type="InterPro" id="IPR013324">
    <property type="entry name" value="RNA_pol_sigma_r3/r4-like"/>
</dbReference>
<dbReference type="AlphaFoldDB" id="A0A8A4U254"/>
<dbReference type="Pfam" id="PF04542">
    <property type="entry name" value="Sigma70_r2"/>
    <property type="match status" value="1"/>
</dbReference>
<evidence type="ECO:0000256" key="4">
    <source>
        <dbReference type="ARBA" id="ARBA00023163"/>
    </source>
</evidence>
<keyword evidence="3" id="KW-0731">Sigma factor</keyword>
<dbReference type="GO" id="GO:0016987">
    <property type="term" value="F:sigma factor activity"/>
    <property type="evidence" value="ECO:0007669"/>
    <property type="project" value="UniProtKB-KW"/>
</dbReference>
<dbReference type="InterPro" id="IPR013325">
    <property type="entry name" value="RNA_pol_sigma_r2"/>
</dbReference>
<evidence type="ECO:0000256" key="2">
    <source>
        <dbReference type="ARBA" id="ARBA00023015"/>
    </source>
</evidence>